<evidence type="ECO:0000313" key="2">
    <source>
        <dbReference type="Proteomes" id="UP001497680"/>
    </source>
</evidence>
<keyword evidence="2" id="KW-1185">Reference proteome</keyword>
<accession>A0ACC0D2F5</accession>
<reference evidence="1 2" key="1">
    <citation type="journal article" date="2022" name="New Phytol.">
        <title>Ecological generalism drives hyperdiversity of secondary metabolite gene clusters in xylarialean endophytes.</title>
        <authorList>
            <person name="Franco M.E.E."/>
            <person name="Wisecaver J.H."/>
            <person name="Arnold A.E."/>
            <person name="Ju Y.M."/>
            <person name="Slot J.C."/>
            <person name="Ahrendt S."/>
            <person name="Moore L.P."/>
            <person name="Eastman K.E."/>
            <person name="Scott K."/>
            <person name="Konkel Z."/>
            <person name="Mondo S.J."/>
            <person name="Kuo A."/>
            <person name="Hayes R.D."/>
            <person name="Haridas S."/>
            <person name="Andreopoulos B."/>
            <person name="Riley R."/>
            <person name="LaButti K."/>
            <person name="Pangilinan J."/>
            <person name="Lipzen A."/>
            <person name="Amirebrahimi M."/>
            <person name="Yan J."/>
            <person name="Adam C."/>
            <person name="Keymanesh K."/>
            <person name="Ng V."/>
            <person name="Louie K."/>
            <person name="Northen T."/>
            <person name="Drula E."/>
            <person name="Henrissat B."/>
            <person name="Hsieh H.M."/>
            <person name="Youens-Clark K."/>
            <person name="Lutzoni F."/>
            <person name="Miadlikowska J."/>
            <person name="Eastwood D.C."/>
            <person name="Hamelin R.C."/>
            <person name="Grigoriev I.V."/>
            <person name="U'Ren J.M."/>
        </authorList>
    </citation>
    <scope>NUCLEOTIDE SEQUENCE [LARGE SCALE GENOMIC DNA]</scope>
    <source>
        <strain evidence="1 2">ER1909</strain>
    </source>
</reference>
<gene>
    <name evidence="1" type="ORF">F4821DRAFT_237614</name>
</gene>
<evidence type="ECO:0000313" key="1">
    <source>
        <dbReference type="EMBL" id="KAI6086861.1"/>
    </source>
</evidence>
<comment type="caution">
    <text evidence="1">The sequence shown here is derived from an EMBL/GenBank/DDBJ whole genome shotgun (WGS) entry which is preliminary data.</text>
</comment>
<dbReference type="Proteomes" id="UP001497680">
    <property type="component" value="Unassembled WGS sequence"/>
</dbReference>
<organism evidence="1 2">
    <name type="scientific">Hypoxylon rubiginosum</name>
    <dbReference type="NCBI Taxonomy" id="110542"/>
    <lineage>
        <taxon>Eukaryota</taxon>
        <taxon>Fungi</taxon>
        <taxon>Dikarya</taxon>
        <taxon>Ascomycota</taxon>
        <taxon>Pezizomycotina</taxon>
        <taxon>Sordariomycetes</taxon>
        <taxon>Xylariomycetidae</taxon>
        <taxon>Xylariales</taxon>
        <taxon>Hypoxylaceae</taxon>
        <taxon>Hypoxylon</taxon>
    </lineage>
</organism>
<protein>
    <submittedName>
        <fullName evidence="1">Uncharacterized protein</fullName>
    </submittedName>
</protein>
<name>A0ACC0D2F5_9PEZI</name>
<dbReference type="EMBL" id="MU394312">
    <property type="protein sequence ID" value="KAI6086861.1"/>
    <property type="molecule type" value="Genomic_DNA"/>
</dbReference>
<proteinExistence type="predicted"/>
<sequence>MQTNAFIAALFAAATASGAALKRGATSFNVTGFSASCIPHSVYCNYEFSVITIPTSASPSGNESPAKCQLMLQGPDILPEVAMTGCEGLAYSWGVDKLDGGLRLNVTTPQDSHTNYTGSYSIAPDQLVIEQNGAVVDQRYIGLPNFEVPIPAVSA</sequence>